<dbReference type="Proteomes" id="UP000503129">
    <property type="component" value="Chromosome"/>
</dbReference>
<organism evidence="2 3">
    <name type="scientific">Brasilonema sennae CENA114</name>
    <dbReference type="NCBI Taxonomy" id="415709"/>
    <lineage>
        <taxon>Bacteria</taxon>
        <taxon>Bacillati</taxon>
        <taxon>Cyanobacteriota</taxon>
        <taxon>Cyanophyceae</taxon>
        <taxon>Nostocales</taxon>
        <taxon>Scytonemataceae</taxon>
        <taxon>Brasilonema</taxon>
        <taxon>Bromeliae group (in: Brasilonema)</taxon>
    </lineage>
</organism>
<dbReference type="PANTHER" id="PTHR21310:SF15">
    <property type="entry name" value="AMINOGLYCOSIDE PHOSPHOTRANSFERASE DOMAIN-CONTAINING PROTEIN"/>
    <property type="match status" value="1"/>
</dbReference>
<dbReference type="Gene3D" id="3.90.1200.10">
    <property type="match status" value="1"/>
</dbReference>
<dbReference type="Pfam" id="PF01636">
    <property type="entry name" value="APH"/>
    <property type="match status" value="1"/>
</dbReference>
<evidence type="ECO:0000313" key="2">
    <source>
        <dbReference type="EMBL" id="QDL10036.1"/>
    </source>
</evidence>
<dbReference type="GO" id="GO:0016740">
    <property type="term" value="F:transferase activity"/>
    <property type="evidence" value="ECO:0007669"/>
    <property type="project" value="UniProtKB-KW"/>
</dbReference>
<feature type="domain" description="Aminoglycoside phosphotransferase" evidence="1">
    <location>
        <begin position="90"/>
        <end position="273"/>
    </location>
</feature>
<dbReference type="SUPFAM" id="SSF56112">
    <property type="entry name" value="Protein kinase-like (PK-like)"/>
    <property type="match status" value="1"/>
</dbReference>
<keyword evidence="3" id="KW-1185">Reference proteome</keyword>
<dbReference type="EMBL" id="CP030118">
    <property type="protein sequence ID" value="QDL10036.1"/>
    <property type="molecule type" value="Genomic_DNA"/>
</dbReference>
<dbReference type="InterPro" id="IPR002575">
    <property type="entry name" value="Aminoglycoside_PTrfase"/>
</dbReference>
<dbReference type="KEGG" id="bsen:DP114_20995"/>
<name>A0A856MM83_9CYAN</name>
<evidence type="ECO:0000313" key="3">
    <source>
        <dbReference type="Proteomes" id="UP000503129"/>
    </source>
</evidence>
<reference evidence="2 3" key="1">
    <citation type="submission" date="2018-06" db="EMBL/GenBank/DDBJ databases">
        <title>Comparative genomics of Brasilonema spp. strains.</title>
        <authorList>
            <person name="Alvarenga D.O."/>
            <person name="Fiore M.F."/>
            <person name="Varani A.M."/>
        </authorList>
    </citation>
    <scope>NUCLEOTIDE SEQUENCE [LARGE SCALE GENOMIC DNA]</scope>
    <source>
        <strain evidence="2 3">CENA114</strain>
    </source>
</reference>
<accession>A0A856MM83</accession>
<dbReference type="AlphaFoldDB" id="A0A856MM83"/>
<evidence type="ECO:0000259" key="1">
    <source>
        <dbReference type="Pfam" id="PF01636"/>
    </source>
</evidence>
<sequence>MTFVLSDKNIFNYLVEHRLCTQLESDLYQVEPIRAKNFNLLLTLPESRKLLIKQERHNKEGKTLGEFLSEWRIQEFLQKFPELSYLRAWMPEALHFEAEYSIIVFSYLDEYRDLADFYDKENVFPTEIGEAIATILATIHRATFNRQEYQEFFSAKPTNNLSPAHVPNWVRSIERIGPEIFGIVPADGLKFFKLYQRYSSLGQAMRELADVFQPCCLTHNDLKLNNILLHNNWEQEWEQESPNIIRLIDWERSCWGDPAFDLGTLIASYLQIWLSSLVISKSLTIEESLRLAMTPLEQLQPSIAALTSAYFDNFPEILEHRPNFLMQVVQFAGLALIQQIQAMIQYEKSFGNKGICMLQVAKSLLCRPEQSLATVFGTASKLLVPWLSQGMRY</sequence>
<gene>
    <name evidence="2" type="ORF">DP114_20995</name>
</gene>
<proteinExistence type="predicted"/>
<dbReference type="InterPro" id="IPR011009">
    <property type="entry name" value="Kinase-like_dom_sf"/>
</dbReference>
<keyword evidence="2" id="KW-0808">Transferase</keyword>
<dbReference type="RefSeq" id="WP_169265912.1">
    <property type="nucleotide sequence ID" value="NZ_CAWOXK010000001.1"/>
</dbReference>
<dbReference type="InterPro" id="IPR051678">
    <property type="entry name" value="AGP_Transferase"/>
</dbReference>
<protein>
    <submittedName>
        <fullName evidence="2">Aminoglycoside phosphotransferase family protein</fullName>
    </submittedName>
</protein>
<dbReference type="PANTHER" id="PTHR21310">
    <property type="entry name" value="AMINOGLYCOSIDE PHOSPHOTRANSFERASE-RELATED-RELATED"/>
    <property type="match status" value="1"/>
</dbReference>